<protein>
    <submittedName>
        <fullName evidence="1">Uncharacterized protein</fullName>
    </submittedName>
</protein>
<sequence>MSSKIFVDILKVNQAARDVHSRADGREYTRDERRLLKRYDAQMGALLAQCPPPATPGLLPNKIERSN</sequence>
<evidence type="ECO:0000313" key="1">
    <source>
        <dbReference type="EMBL" id="GAA3654531.1"/>
    </source>
</evidence>
<organism evidence="1 2">
    <name type="scientific">Microbacterium marinilacus</name>
    <dbReference type="NCBI Taxonomy" id="415209"/>
    <lineage>
        <taxon>Bacteria</taxon>
        <taxon>Bacillati</taxon>
        <taxon>Actinomycetota</taxon>
        <taxon>Actinomycetes</taxon>
        <taxon>Micrococcales</taxon>
        <taxon>Microbacteriaceae</taxon>
        <taxon>Microbacterium</taxon>
    </lineage>
</organism>
<comment type="caution">
    <text evidence="1">The sequence shown here is derived from an EMBL/GenBank/DDBJ whole genome shotgun (WGS) entry which is preliminary data.</text>
</comment>
<keyword evidence="2" id="KW-1185">Reference proteome</keyword>
<proteinExistence type="predicted"/>
<reference evidence="2" key="1">
    <citation type="journal article" date="2019" name="Int. J. Syst. Evol. Microbiol.">
        <title>The Global Catalogue of Microorganisms (GCM) 10K type strain sequencing project: providing services to taxonomists for standard genome sequencing and annotation.</title>
        <authorList>
            <consortium name="The Broad Institute Genomics Platform"/>
            <consortium name="The Broad Institute Genome Sequencing Center for Infectious Disease"/>
            <person name="Wu L."/>
            <person name="Ma J."/>
        </authorList>
    </citation>
    <scope>NUCLEOTIDE SEQUENCE [LARGE SCALE GENOMIC DNA]</scope>
    <source>
        <strain evidence="2">JCM 16546</strain>
    </source>
</reference>
<accession>A0ABP7BAB7</accession>
<name>A0ABP7BAB7_9MICO</name>
<dbReference type="EMBL" id="BAAAYV010000005">
    <property type="protein sequence ID" value="GAA3654531.1"/>
    <property type="molecule type" value="Genomic_DNA"/>
</dbReference>
<dbReference type="Proteomes" id="UP001410795">
    <property type="component" value="Unassembled WGS sequence"/>
</dbReference>
<gene>
    <name evidence="1" type="ORF">GCM10022202_13310</name>
</gene>
<evidence type="ECO:0000313" key="2">
    <source>
        <dbReference type="Proteomes" id="UP001410795"/>
    </source>
</evidence>